<dbReference type="AlphaFoldDB" id="A0A965ZH48"/>
<dbReference type="EMBL" id="WWEO01000042">
    <property type="protein sequence ID" value="NCD69987.1"/>
    <property type="molecule type" value="Genomic_DNA"/>
</dbReference>
<evidence type="ECO:0000313" key="1">
    <source>
        <dbReference type="EMBL" id="NCD69987.1"/>
    </source>
</evidence>
<organism evidence="1 2">
    <name type="scientific">Mucilaginibacter agri</name>
    <dbReference type="NCBI Taxonomy" id="2695265"/>
    <lineage>
        <taxon>Bacteria</taxon>
        <taxon>Pseudomonadati</taxon>
        <taxon>Bacteroidota</taxon>
        <taxon>Sphingobacteriia</taxon>
        <taxon>Sphingobacteriales</taxon>
        <taxon>Sphingobacteriaceae</taxon>
        <taxon>Mucilaginibacter</taxon>
    </lineage>
</organism>
<proteinExistence type="predicted"/>
<evidence type="ECO:0000313" key="2">
    <source>
        <dbReference type="Proteomes" id="UP000638732"/>
    </source>
</evidence>
<keyword evidence="2" id="KW-1185">Reference proteome</keyword>
<protein>
    <submittedName>
        <fullName evidence="1">Uncharacterized protein</fullName>
    </submittedName>
</protein>
<reference evidence="1" key="2">
    <citation type="submission" date="2020-10" db="EMBL/GenBank/DDBJ databases">
        <title>Mucilaginibacter sp. nov., isolated from soil.</title>
        <authorList>
            <person name="Jeon C.O."/>
        </authorList>
    </citation>
    <scope>NUCLEOTIDE SEQUENCE</scope>
    <source>
        <strain evidence="1">R11</strain>
    </source>
</reference>
<accession>A0A965ZH48</accession>
<dbReference type="PROSITE" id="PS51257">
    <property type="entry name" value="PROKAR_LIPOPROTEIN"/>
    <property type="match status" value="1"/>
</dbReference>
<comment type="caution">
    <text evidence="1">The sequence shown here is derived from an EMBL/GenBank/DDBJ whole genome shotgun (WGS) entry which is preliminary data.</text>
</comment>
<gene>
    <name evidence="1" type="ORF">GSY63_11515</name>
</gene>
<name>A0A965ZH48_9SPHI</name>
<sequence length="229" mass="26054">MKNTSLILICAFTVACSTHKQPNKVETVKSTTERAEVVNKFKPYKLIGDYTVIDTGEYSNGPMGGLYAIVRSPSNYIDTIDLGYGIRRIGDAFFYESLYGVKNYDDSPGSKHDLGLDFGEYYIIDGNKKITLSKIAPNFDKYFSSPNIIDNSLYYWQLDKSDTTGKIKVSATRFDYKSGKTQAVYLFEDYVETDDSGYFPAPYLQHDTIYFDNGKSQLKKFSKDFKSYN</sequence>
<dbReference type="Proteomes" id="UP000638732">
    <property type="component" value="Unassembled WGS sequence"/>
</dbReference>
<dbReference type="RefSeq" id="WP_166585956.1">
    <property type="nucleotide sequence ID" value="NZ_WWEO01000042.1"/>
</dbReference>
<reference evidence="1" key="1">
    <citation type="submission" date="2020-01" db="EMBL/GenBank/DDBJ databases">
        <authorList>
            <person name="Seo Y.L."/>
        </authorList>
    </citation>
    <scope>NUCLEOTIDE SEQUENCE</scope>
    <source>
        <strain evidence="1">R11</strain>
    </source>
</reference>